<dbReference type="AlphaFoldDB" id="A0AAV5VQN0"/>
<comment type="caution">
    <text evidence="2">The sequence shown here is derived from an EMBL/GenBank/DDBJ whole genome shotgun (WGS) entry which is preliminary data.</text>
</comment>
<evidence type="ECO:0000259" key="1">
    <source>
        <dbReference type="Pfam" id="PF00917"/>
    </source>
</evidence>
<accession>A0AAV5VQN0</accession>
<organism evidence="2 3">
    <name type="scientific">Pristionchus fissidentatus</name>
    <dbReference type="NCBI Taxonomy" id="1538716"/>
    <lineage>
        <taxon>Eukaryota</taxon>
        <taxon>Metazoa</taxon>
        <taxon>Ecdysozoa</taxon>
        <taxon>Nematoda</taxon>
        <taxon>Chromadorea</taxon>
        <taxon>Rhabditida</taxon>
        <taxon>Rhabditina</taxon>
        <taxon>Diplogasteromorpha</taxon>
        <taxon>Diplogasteroidea</taxon>
        <taxon>Neodiplogasteridae</taxon>
        <taxon>Pristionchus</taxon>
    </lineage>
</organism>
<feature type="domain" description="MATH" evidence="1">
    <location>
        <begin position="22"/>
        <end position="100"/>
    </location>
</feature>
<dbReference type="Proteomes" id="UP001432322">
    <property type="component" value="Unassembled WGS sequence"/>
</dbReference>
<protein>
    <recommendedName>
        <fullName evidence="1">MATH domain-containing protein</fullName>
    </recommendedName>
</protein>
<feature type="non-terminal residue" evidence="2">
    <location>
        <position position="123"/>
    </location>
</feature>
<gene>
    <name evidence="2" type="ORF">PFISCL1PPCAC_12299</name>
</gene>
<evidence type="ECO:0000313" key="3">
    <source>
        <dbReference type="Proteomes" id="UP001432322"/>
    </source>
</evidence>
<reference evidence="2" key="1">
    <citation type="submission" date="2023-10" db="EMBL/GenBank/DDBJ databases">
        <title>Genome assembly of Pristionchus species.</title>
        <authorList>
            <person name="Yoshida K."/>
            <person name="Sommer R.J."/>
        </authorList>
    </citation>
    <scope>NUCLEOTIDE SEQUENCE</scope>
    <source>
        <strain evidence="2">RS5133</strain>
    </source>
</reference>
<dbReference type="EMBL" id="BTSY01000003">
    <property type="protein sequence ID" value="GMT21002.1"/>
    <property type="molecule type" value="Genomic_DNA"/>
</dbReference>
<dbReference type="Pfam" id="PF00917">
    <property type="entry name" value="MATH"/>
    <property type="match status" value="1"/>
</dbReference>
<evidence type="ECO:0000313" key="2">
    <source>
        <dbReference type="EMBL" id="GMT21002.1"/>
    </source>
</evidence>
<keyword evidence="3" id="KW-1185">Reference proteome</keyword>
<dbReference type="InterPro" id="IPR002083">
    <property type="entry name" value="MATH/TRAF_dom"/>
</dbReference>
<sequence length="123" mass="14308">MTDPPDKKSKDSNIIKISRSIMRGNPNLFTHPRKFFGFSWHIFVGTQGKNNCTVYCDKDDAYLWRCKASITLTATPKDPPNNAVTKTVVYTFQSWKRDKFAGLRSVRFDNFIDRPWQTIEVEI</sequence>
<name>A0AAV5VQN0_9BILA</name>
<proteinExistence type="predicted"/>